<comment type="caution">
    <text evidence="2">The sequence shown here is derived from an EMBL/GenBank/DDBJ whole genome shotgun (WGS) entry which is preliminary data.</text>
</comment>
<dbReference type="InterPro" id="IPR003439">
    <property type="entry name" value="ABC_transporter-like_ATP-bd"/>
</dbReference>
<evidence type="ECO:0000259" key="1">
    <source>
        <dbReference type="Pfam" id="PF00005"/>
    </source>
</evidence>
<dbReference type="CDD" id="cd00267">
    <property type="entry name" value="ABC_ATPase"/>
    <property type="match status" value="1"/>
</dbReference>
<dbReference type="EMBL" id="JAUSTW010000002">
    <property type="protein sequence ID" value="MDQ0198670.1"/>
    <property type="molecule type" value="Genomic_DNA"/>
</dbReference>
<dbReference type="InterPro" id="IPR027417">
    <property type="entry name" value="P-loop_NTPase"/>
</dbReference>
<gene>
    <name evidence="2" type="ORF">J2S10_001811</name>
</gene>
<sequence length="47" mass="5354">MVLHLEDVSVRRDGNWVLQNIHWDVEKGEHWVLFGLNGAGKTAIPIC</sequence>
<protein>
    <submittedName>
        <fullName evidence="2">ABC-type molybdenum transport system ATPase subunit/photorepair protein PhrA</fullName>
    </submittedName>
</protein>
<accession>A0ABT9XSY0</accession>
<reference evidence="2 3" key="1">
    <citation type="submission" date="2023-07" db="EMBL/GenBank/DDBJ databases">
        <title>Genomic Encyclopedia of Type Strains, Phase IV (KMG-IV): sequencing the most valuable type-strain genomes for metagenomic binning, comparative biology and taxonomic classification.</title>
        <authorList>
            <person name="Goeker M."/>
        </authorList>
    </citation>
    <scope>NUCLEOTIDE SEQUENCE [LARGE SCALE GENOMIC DNA]</scope>
    <source>
        <strain evidence="2 3">DSM 27594</strain>
    </source>
</reference>
<evidence type="ECO:0000313" key="3">
    <source>
        <dbReference type="Proteomes" id="UP001224122"/>
    </source>
</evidence>
<feature type="domain" description="ABC transporter" evidence="1">
    <location>
        <begin position="18"/>
        <end position="43"/>
    </location>
</feature>
<keyword evidence="3" id="KW-1185">Reference proteome</keyword>
<dbReference type="SUPFAM" id="SSF52540">
    <property type="entry name" value="P-loop containing nucleoside triphosphate hydrolases"/>
    <property type="match status" value="1"/>
</dbReference>
<organism evidence="2 3">
    <name type="scientific">Neobacillus ginsengisoli</name>
    <dbReference type="NCBI Taxonomy" id="904295"/>
    <lineage>
        <taxon>Bacteria</taxon>
        <taxon>Bacillati</taxon>
        <taxon>Bacillota</taxon>
        <taxon>Bacilli</taxon>
        <taxon>Bacillales</taxon>
        <taxon>Bacillaceae</taxon>
        <taxon>Neobacillus</taxon>
    </lineage>
</organism>
<name>A0ABT9XSY0_9BACI</name>
<dbReference type="Gene3D" id="3.40.50.300">
    <property type="entry name" value="P-loop containing nucleotide triphosphate hydrolases"/>
    <property type="match status" value="1"/>
</dbReference>
<proteinExistence type="predicted"/>
<evidence type="ECO:0000313" key="2">
    <source>
        <dbReference type="EMBL" id="MDQ0198670.1"/>
    </source>
</evidence>
<dbReference type="Proteomes" id="UP001224122">
    <property type="component" value="Unassembled WGS sequence"/>
</dbReference>
<dbReference type="Pfam" id="PF00005">
    <property type="entry name" value="ABC_tran"/>
    <property type="match status" value="1"/>
</dbReference>